<evidence type="ECO:0000256" key="1">
    <source>
        <dbReference type="SAM" id="MobiDB-lite"/>
    </source>
</evidence>
<dbReference type="AlphaFoldDB" id="A0A1H1X4L4"/>
<sequence>MRTLATIFMFLFALNVTAVVHAEDGSMRYRQMVENLREQNKERREARDQQIKEDEVKNSTKNTGGATTASESYRVLWRPFRLSQAAMV</sequence>
<evidence type="ECO:0000313" key="3">
    <source>
        <dbReference type="EMBL" id="SDT03509.1"/>
    </source>
</evidence>
<organism evidence="3 4">
    <name type="scientific">Halopseudomonas litoralis</name>
    <dbReference type="NCBI Taxonomy" id="797277"/>
    <lineage>
        <taxon>Bacteria</taxon>
        <taxon>Pseudomonadati</taxon>
        <taxon>Pseudomonadota</taxon>
        <taxon>Gammaproteobacteria</taxon>
        <taxon>Pseudomonadales</taxon>
        <taxon>Pseudomonadaceae</taxon>
        <taxon>Halopseudomonas</taxon>
    </lineage>
</organism>
<gene>
    <name evidence="3" type="ORF">SAMN05216198_3473</name>
</gene>
<reference evidence="4" key="1">
    <citation type="submission" date="2016-10" db="EMBL/GenBank/DDBJ databases">
        <authorList>
            <person name="Varghese N."/>
            <person name="Submissions S."/>
        </authorList>
    </citation>
    <scope>NUCLEOTIDE SEQUENCE [LARGE SCALE GENOMIC DNA]</scope>
    <source>
        <strain evidence="4">2SM5</strain>
    </source>
</reference>
<feature type="chain" id="PRO_5009265142" evidence="2">
    <location>
        <begin position="23"/>
        <end position="88"/>
    </location>
</feature>
<feature type="compositionally biased region" description="Polar residues" evidence="1">
    <location>
        <begin position="59"/>
        <end position="69"/>
    </location>
</feature>
<keyword evidence="2" id="KW-0732">Signal</keyword>
<dbReference type="EMBL" id="LT629748">
    <property type="protein sequence ID" value="SDT03509.1"/>
    <property type="molecule type" value="Genomic_DNA"/>
</dbReference>
<dbReference type="OrthoDB" id="6906529at2"/>
<name>A0A1H1X4L4_9GAMM</name>
<keyword evidence="4" id="KW-1185">Reference proteome</keyword>
<evidence type="ECO:0000313" key="4">
    <source>
        <dbReference type="Proteomes" id="UP000243426"/>
    </source>
</evidence>
<dbReference type="RefSeq" id="WP_090275452.1">
    <property type="nucleotide sequence ID" value="NZ_LT629748.1"/>
</dbReference>
<protein>
    <submittedName>
        <fullName evidence="3">Uncharacterized protein</fullName>
    </submittedName>
</protein>
<evidence type="ECO:0000256" key="2">
    <source>
        <dbReference type="SAM" id="SignalP"/>
    </source>
</evidence>
<accession>A0A1H1X4L4</accession>
<feature type="compositionally biased region" description="Basic and acidic residues" evidence="1">
    <location>
        <begin position="38"/>
        <end position="58"/>
    </location>
</feature>
<feature type="region of interest" description="Disordered" evidence="1">
    <location>
        <begin position="38"/>
        <end position="69"/>
    </location>
</feature>
<dbReference type="Proteomes" id="UP000243426">
    <property type="component" value="Chromosome I"/>
</dbReference>
<proteinExistence type="predicted"/>
<feature type="signal peptide" evidence="2">
    <location>
        <begin position="1"/>
        <end position="22"/>
    </location>
</feature>